<keyword evidence="5 10" id="KW-0552">Olfaction</keyword>
<evidence type="ECO:0000256" key="7">
    <source>
        <dbReference type="ARBA" id="ARBA00023136"/>
    </source>
</evidence>
<feature type="transmembrane region" description="Helical" evidence="10">
    <location>
        <begin position="298"/>
        <end position="320"/>
    </location>
</feature>
<keyword evidence="8 10" id="KW-0675">Receptor</keyword>
<evidence type="ECO:0000313" key="11">
    <source>
        <dbReference type="EMBL" id="EZA48248.1"/>
    </source>
</evidence>
<keyword evidence="2" id="KW-1003">Cell membrane</keyword>
<proteinExistence type="inferred from homology"/>
<dbReference type="InterPro" id="IPR004117">
    <property type="entry name" value="7tm6_olfct_rcpt"/>
</dbReference>
<feature type="transmembrane region" description="Helical" evidence="10">
    <location>
        <begin position="60"/>
        <end position="82"/>
    </location>
</feature>
<dbReference type="EMBL" id="KK107660">
    <property type="protein sequence ID" value="EZA48248.1"/>
    <property type="molecule type" value="Genomic_DNA"/>
</dbReference>
<evidence type="ECO:0000256" key="5">
    <source>
        <dbReference type="ARBA" id="ARBA00022725"/>
    </source>
</evidence>
<evidence type="ECO:0000256" key="8">
    <source>
        <dbReference type="ARBA" id="ARBA00023170"/>
    </source>
</evidence>
<keyword evidence="6 10" id="KW-1133">Transmembrane helix</keyword>
<evidence type="ECO:0000256" key="1">
    <source>
        <dbReference type="ARBA" id="ARBA00004651"/>
    </source>
</evidence>
<comment type="subcellular location">
    <subcellularLocation>
        <location evidence="1 10">Cell membrane</location>
        <topology evidence="1 10">Multi-pass membrane protein</topology>
    </subcellularLocation>
</comment>
<feature type="transmembrane region" description="Helical" evidence="10">
    <location>
        <begin position="212"/>
        <end position="235"/>
    </location>
</feature>
<keyword evidence="3 10" id="KW-0716">Sensory transduction</keyword>
<evidence type="ECO:0000256" key="2">
    <source>
        <dbReference type="ARBA" id="ARBA00022475"/>
    </source>
</evidence>
<comment type="caution">
    <text evidence="10">Lacks conserved residue(s) required for the propagation of feature annotation.</text>
</comment>
<dbReference type="GO" id="GO:0007165">
    <property type="term" value="P:signal transduction"/>
    <property type="evidence" value="ECO:0007669"/>
    <property type="project" value="UniProtKB-KW"/>
</dbReference>
<gene>
    <name evidence="11" type="ORF">X777_14148</name>
</gene>
<evidence type="ECO:0000256" key="3">
    <source>
        <dbReference type="ARBA" id="ARBA00022606"/>
    </source>
</evidence>
<protein>
    <recommendedName>
        <fullName evidence="10">Odorant receptor</fullName>
    </recommendedName>
</protein>
<dbReference type="PANTHER" id="PTHR21137:SF35">
    <property type="entry name" value="ODORANT RECEPTOR 19A-RELATED"/>
    <property type="match status" value="1"/>
</dbReference>
<evidence type="ECO:0000313" key="12">
    <source>
        <dbReference type="Proteomes" id="UP000053097"/>
    </source>
</evidence>
<feature type="transmembrane region" description="Helical" evidence="10">
    <location>
        <begin position="175"/>
        <end position="205"/>
    </location>
</feature>
<comment type="similarity">
    <text evidence="10">Belongs to the insect chemoreceptor superfamily. Heteromeric odorant receptor channel (TC 1.A.69) family.</text>
</comment>
<keyword evidence="12" id="KW-1185">Reference proteome</keyword>
<keyword evidence="4 10" id="KW-0812">Transmembrane</keyword>
<dbReference type="GO" id="GO:0005886">
    <property type="term" value="C:plasma membrane"/>
    <property type="evidence" value="ECO:0007669"/>
    <property type="project" value="UniProtKB-SubCell"/>
</dbReference>
<dbReference type="GO" id="GO:0004984">
    <property type="term" value="F:olfactory receptor activity"/>
    <property type="evidence" value="ECO:0007669"/>
    <property type="project" value="InterPro"/>
</dbReference>
<evidence type="ECO:0000256" key="4">
    <source>
        <dbReference type="ARBA" id="ARBA00022692"/>
    </source>
</evidence>
<feature type="transmembrane region" description="Helical" evidence="10">
    <location>
        <begin position="389"/>
        <end position="417"/>
    </location>
</feature>
<dbReference type="PANTHER" id="PTHR21137">
    <property type="entry name" value="ODORANT RECEPTOR"/>
    <property type="match status" value="1"/>
</dbReference>
<dbReference type="AlphaFoldDB" id="A0A026VWT0"/>
<organism evidence="11 12">
    <name type="scientific">Ooceraea biroi</name>
    <name type="common">Clonal raider ant</name>
    <name type="synonym">Cerapachys biroi</name>
    <dbReference type="NCBI Taxonomy" id="2015173"/>
    <lineage>
        <taxon>Eukaryota</taxon>
        <taxon>Metazoa</taxon>
        <taxon>Ecdysozoa</taxon>
        <taxon>Arthropoda</taxon>
        <taxon>Hexapoda</taxon>
        <taxon>Insecta</taxon>
        <taxon>Pterygota</taxon>
        <taxon>Neoptera</taxon>
        <taxon>Endopterygota</taxon>
        <taxon>Hymenoptera</taxon>
        <taxon>Apocrita</taxon>
        <taxon>Aculeata</taxon>
        <taxon>Formicoidea</taxon>
        <taxon>Formicidae</taxon>
        <taxon>Dorylinae</taxon>
        <taxon>Ooceraea</taxon>
    </lineage>
</organism>
<dbReference type="Proteomes" id="UP000053097">
    <property type="component" value="Unassembled WGS sequence"/>
</dbReference>
<evidence type="ECO:0000256" key="6">
    <source>
        <dbReference type="ARBA" id="ARBA00022989"/>
    </source>
</evidence>
<keyword evidence="7 10" id="KW-0472">Membrane</keyword>
<sequence>MHVIAERYYKINRIFLKAIGLWPYQQSYLVEIQKVLCTGILLSFIIVQLLVLVFTTQYNLALVLNVLSLVFPVLFVTIKYCLFAIQKDSVKELLEQIQDHWKLMVTELEIEIIEKYARNTRSLTLFAMAFCHCAMFPFAILHFLPLMLDVILPLNESRPLQFIVTMEYLINQEEYFYIIFLHVGLTFVVSMIAIGITTATIMLYILHAFLHVGLTGVVAMIAICITTATIMLYILHACALFKVASHRIENAIDQNITYPNAVKQYLFYRRILHAVIIHRKAIEFIKTFTSNFAIPYDILIIVGVTSLSINLFQFSQLVALTNNVDEAFMVAILIFLHLIYMFLLNYGGQEVMDHGKKLFNAIYNGLWYTAPLHTQKLLLFMMQKSKVDVILTMGTIFVATLEGLASLISMTLSYFTVIYSTR</sequence>
<dbReference type="GO" id="GO:0005549">
    <property type="term" value="F:odorant binding"/>
    <property type="evidence" value="ECO:0007669"/>
    <property type="project" value="InterPro"/>
</dbReference>
<accession>A0A026VWT0</accession>
<feature type="transmembrane region" description="Helical" evidence="10">
    <location>
        <begin position="35"/>
        <end position="54"/>
    </location>
</feature>
<dbReference type="OrthoDB" id="7552791at2759"/>
<evidence type="ECO:0000256" key="10">
    <source>
        <dbReference type="RuleBase" id="RU351113"/>
    </source>
</evidence>
<evidence type="ECO:0000256" key="9">
    <source>
        <dbReference type="ARBA" id="ARBA00023224"/>
    </source>
</evidence>
<feature type="transmembrane region" description="Helical" evidence="10">
    <location>
        <begin position="327"/>
        <end position="348"/>
    </location>
</feature>
<feature type="transmembrane region" description="Helical" evidence="10">
    <location>
        <begin position="123"/>
        <end position="144"/>
    </location>
</feature>
<dbReference type="Pfam" id="PF02949">
    <property type="entry name" value="7tm_6"/>
    <property type="match status" value="1"/>
</dbReference>
<reference evidence="11 12" key="1">
    <citation type="journal article" date="2014" name="Curr. Biol.">
        <title>The genome of the clonal raider ant Cerapachys biroi.</title>
        <authorList>
            <person name="Oxley P.R."/>
            <person name="Ji L."/>
            <person name="Fetter-Pruneda I."/>
            <person name="McKenzie S.K."/>
            <person name="Li C."/>
            <person name="Hu H."/>
            <person name="Zhang G."/>
            <person name="Kronauer D.J."/>
        </authorList>
    </citation>
    <scope>NUCLEOTIDE SEQUENCE [LARGE SCALE GENOMIC DNA]</scope>
</reference>
<keyword evidence="9 10" id="KW-0807">Transducer</keyword>
<name>A0A026VWT0_OOCBI</name>